<evidence type="ECO:0000313" key="12">
    <source>
        <dbReference type="Proteomes" id="UP000243359"/>
    </source>
</evidence>
<evidence type="ECO:0000256" key="3">
    <source>
        <dbReference type="ARBA" id="ARBA00022576"/>
    </source>
</evidence>
<dbReference type="GO" id="GO:0005960">
    <property type="term" value="C:glycine cleavage complex"/>
    <property type="evidence" value="ECO:0007669"/>
    <property type="project" value="InterPro"/>
</dbReference>
<dbReference type="Gene3D" id="4.10.1250.10">
    <property type="entry name" value="Aminomethyltransferase fragment"/>
    <property type="match status" value="1"/>
</dbReference>
<dbReference type="GO" id="GO:0008168">
    <property type="term" value="F:methyltransferase activity"/>
    <property type="evidence" value="ECO:0007669"/>
    <property type="project" value="UniProtKB-KW"/>
</dbReference>
<dbReference type="InterPro" id="IPR013977">
    <property type="entry name" value="GcvT_C"/>
</dbReference>
<evidence type="ECO:0000256" key="8">
    <source>
        <dbReference type="PIRSR" id="PIRSR006487-1"/>
    </source>
</evidence>
<dbReference type="Pfam" id="PF08669">
    <property type="entry name" value="GCV_T_C"/>
    <property type="match status" value="1"/>
</dbReference>
<dbReference type="FunFam" id="3.30.70.1400:FF:000001">
    <property type="entry name" value="Aminomethyltransferase"/>
    <property type="match status" value="1"/>
</dbReference>
<organism evidence="11 12">
    <name type="scientific">Pseudomonas oryzae</name>
    <dbReference type="NCBI Taxonomy" id="1392877"/>
    <lineage>
        <taxon>Bacteria</taxon>
        <taxon>Pseudomonadati</taxon>
        <taxon>Pseudomonadota</taxon>
        <taxon>Gammaproteobacteria</taxon>
        <taxon>Pseudomonadales</taxon>
        <taxon>Pseudomonadaceae</taxon>
        <taxon>Pseudomonas</taxon>
    </lineage>
</organism>
<dbReference type="OrthoDB" id="9774591at2"/>
<dbReference type="GO" id="GO:0032259">
    <property type="term" value="P:methylation"/>
    <property type="evidence" value="ECO:0007669"/>
    <property type="project" value="UniProtKB-KW"/>
</dbReference>
<dbReference type="AlphaFoldDB" id="A0A1H1X4F2"/>
<dbReference type="Gene3D" id="2.40.30.110">
    <property type="entry name" value="Aminomethyltransferase beta-barrel domains"/>
    <property type="match status" value="1"/>
</dbReference>
<dbReference type="RefSeq" id="WP_090350390.1">
    <property type="nucleotide sequence ID" value="NZ_LT629751.1"/>
</dbReference>
<dbReference type="Proteomes" id="UP000243359">
    <property type="component" value="Chromosome I"/>
</dbReference>
<reference evidence="12" key="1">
    <citation type="submission" date="2016-10" db="EMBL/GenBank/DDBJ databases">
        <authorList>
            <person name="Varghese N."/>
            <person name="Submissions S."/>
        </authorList>
    </citation>
    <scope>NUCLEOTIDE SEQUENCE [LARGE SCALE GENOMIC DNA]</scope>
    <source>
        <strain evidence="12">KCTC 32247</strain>
    </source>
</reference>
<keyword evidence="3 7" id="KW-0032">Aminotransferase</keyword>
<protein>
    <recommendedName>
        <fullName evidence="2 7">Aminomethyltransferase</fullName>
        <ecNumber evidence="2 7">2.1.2.10</ecNumber>
    </recommendedName>
    <alternativeName>
        <fullName evidence="5 7">Glycine cleavage system T protein</fullName>
    </alternativeName>
</protein>
<dbReference type="GO" id="GO:0008483">
    <property type="term" value="F:transaminase activity"/>
    <property type="evidence" value="ECO:0007669"/>
    <property type="project" value="UniProtKB-KW"/>
</dbReference>
<dbReference type="HAMAP" id="MF_00259">
    <property type="entry name" value="GcvT"/>
    <property type="match status" value="1"/>
</dbReference>
<dbReference type="PANTHER" id="PTHR43757:SF2">
    <property type="entry name" value="AMINOMETHYLTRANSFERASE, MITOCHONDRIAL"/>
    <property type="match status" value="1"/>
</dbReference>
<evidence type="ECO:0000256" key="2">
    <source>
        <dbReference type="ARBA" id="ARBA00012616"/>
    </source>
</evidence>
<dbReference type="FunFam" id="2.40.30.110:FF:000001">
    <property type="entry name" value="Aminomethyltransferase"/>
    <property type="match status" value="1"/>
</dbReference>
<dbReference type="NCBIfam" id="NF001567">
    <property type="entry name" value="PRK00389.1"/>
    <property type="match status" value="1"/>
</dbReference>
<dbReference type="NCBIfam" id="TIGR00528">
    <property type="entry name" value="gcvT"/>
    <property type="match status" value="1"/>
</dbReference>
<keyword evidence="11" id="KW-0489">Methyltransferase</keyword>
<evidence type="ECO:0000256" key="5">
    <source>
        <dbReference type="ARBA" id="ARBA00031395"/>
    </source>
</evidence>
<dbReference type="GO" id="GO:0005829">
    <property type="term" value="C:cytosol"/>
    <property type="evidence" value="ECO:0007669"/>
    <property type="project" value="TreeGrafter"/>
</dbReference>
<feature type="domain" description="Aminomethyltransferase C-terminal" evidence="10">
    <location>
        <begin position="281"/>
        <end position="354"/>
    </location>
</feature>
<dbReference type="InterPro" id="IPR027266">
    <property type="entry name" value="TrmE/GcvT-like"/>
</dbReference>
<gene>
    <name evidence="7" type="primary">gcvT</name>
    <name evidence="11" type="ORF">SAMN05216221_3303</name>
</gene>
<comment type="catalytic activity">
    <reaction evidence="6 7">
        <text>N(6)-[(R)-S(8)-aminomethyldihydrolipoyl]-L-lysyl-[protein] + (6S)-5,6,7,8-tetrahydrofolate = N(6)-[(R)-dihydrolipoyl]-L-lysyl-[protein] + (6R)-5,10-methylene-5,6,7,8-tetrahydrofolate + NH4(+)</text>
        <dbReference type="Rhea" id="RHEA:16945"/>
        <dbReference type="Rhea" id="RHEA-COMP:10475"/>
        <dbReference type="Rhea" id="RHEA-COMP:10492"/>
        <dbReference type="ChEBI" id="CHEBI:15636"/>
        <dbReference type="ChEBI" id="CHEBI:28938"/>
        <dbReference type="ChEBI" id="CHEBI:57453"/>
        <dbReference type="ChEBI" id="CHEBI:83100"/>
        <dbReference type="ChEBI" id="CHEBI:83143"/>
        <dbReference type="EC" id="2.1.2.10"/>
    </reaction>
</comment>
<keyword evidence="4 7" id="KW-0808">Transferase</keyword>
<evidence type="ECO:0000313" key="11">
    <source>
        <dbReference type="EMBL" id="SDT04158.1"/>
    </source>
</evidence>
<dbReference type="STRING" id="1392877.SAMN05216221_3303"/>
<evidence type="ECO:0000256" key="7">
    <source>
        <dbReference type="HAMAP-Rule" id="MF_00259"/>
    </source>
</evidence>
<evidence type="ECO:0000256" key="6">
    <source>
        <dbReference type="ARBA" id="ARBA00047665"/>
    </source>
</evidence>
<evidence type="ECO:0000256" key="1">
    <source>
        <dbReference type="ARBA" id="ARBA00008609"/>
    </source>
</evidence>
<dbReference type="GO" id="GO:0019464">
    <property type="term" value="P:glycine decarboxylation via glycine cleavage system"/>
    <property type="evidence" value="ECO:0007669"/>
    <property type="project" value="UniProtKB-UniRule"/>
</dbReference>
<dbReference type="InterPro" id="IPR022903">
    <property type="entry name" value="GcvT_bac"/>
</dbReference>
<dbReference type="InterPro" id="IPR006222">
    <property type="entry name" value="GCVT_N"/>
</dbReference>
<dbReference type="EMBL" id="LT629751">
    <property type="protein sequence ID" value="SDT04158.1"/>
    <property type="molecule type" value="Genomic_DNA"/>
</dbReference>
<evidence type="ECO:0000259" key="10">
    <source>
        <dbReference type="Pfam" id="PF08669"/>
    </source>
</evidence>
<dbReference type="FunFam" id="4.10.1250.10:FF:000001">
    <property type="entry name" value="Aminomethyltransferase"/>
    <property type="match status" value="1"/>
</dbReference>
<comment type="similarity">
    <text evidence="1 7">Belongs to the GcvT family.</text>
</comment>
<sequence>MGLRTPLHDLHVALGAKMVDFGGWDMPLHYGSQVEEHHQVRSDCGVFDVSHMTVVDVAGVQAGEYLRRLLANDVARLDAVGKALYSVMLNAAGGVIDDLIVYRTAPGYRLVVNAATRDKDLAWLQAQAEGFAVELAERPELAMLAVQGPHAIERCLELLSPARAALVRELKPFHGLALGEWFIARTGYTGEDGLEIILPAAEAPGFFNELVGAGIAPAGLGARDTLRLEAGLNLYGQDMDETVTPQAANLAWTVAWEPAARDFIGRSALEAQRAGGGAESKLVGLVLEERGVLRAHQVVRVAGLGEGEITSGSFSPTLGKSIALARVPAGTGERAEVEIRGKWYPVRVVKPNFVRHGKPLI</sequence>
<evidence type="ECO:0000259" key="9">
    <source>
        <dbReference type="Pfam" id="PF01571"/>
    </source>
</evidence>
<evidence type="ECO:0000256" key="4">
    <source>
        <dbReference type="ARBA" id="ARBA00022679"/>
    </source>
</evidence>
<dbReference type="PIRSF" id="PIRSF006487">
    <property type="entry name" value="GcvT"/>
    <property type="match status" value="1"/>
</dbReference>
<comment type="function">
    <text evidence="7">The glycine cleavage system catalyzes the degradation of glycine.</text>
</comment>
<dbReference type="GO" id="GO:0004047">
    <property type="term" value="F:aminomethyltransferase activity"/>
    <property type="evidence" value="ECO:0007669"/>
    <property type="project" value="UniProtKB-UniRule"/>
</dbReference>
<dbReference type="SUPFAM" id="SSF103025">
    <property type="entry name" value="Folate-binding domain"/>
    <property type="match status" value="1"/>
</dbReference>
<dbReference type="EC" id="2.1.2.10" evidence="2 7"/>
<dbReference type="InterPro" id="IPR029043">
    <property type="entry name" value="GcvT/YgfZ_C"/>
</dbReference>
<dbReference type="Gene3D" id="3.30.1360.120">
    <property type="entry name" value="Probable tRNA modification gtpase trme, domain 1"/>
    <property type="match status" value="1"/>
</dbReference>
<dbReference type="Gene3D" id="3.30.70.1400">
    <property type="entry name" value="Aminomethyltransferase beta-barrel domains"/>
    <property type="match status" value="1"/>
</dbReference>
<proteinExistence type="inferred from homology"/>
<accession>A0A1H1X4F2</accession>
<name>A0A1H1X4F2_9PSED</name>
<dbReference type="InterPro" id="IPR006223">
    <property type="entry name" value="GcvT"/>
</dbReference>
<feature type="domain" description="GCVT N-terminal" evidence="9">
    <location>
        <begin position="7"/>
        <end position="257"/>
    </location>
</feature>
<dbReference type="PANTHER" id="PTHR43757">
    <property type="entry name" value="AMINOMETHYLTRANSFERASE"/>
    <property type="match status" value="1"/>
</dbReference>
<feature type="binding site" evidence="8">
    <location>
        <position position="195"/>
    </location>
    <ligand>
        <name>substrate</name>
    </ligand>
</feature>
<dbReference type="Pfam" id="PF01571">
    <property type="entry name" value="GCV_T"/>
    <property type="match status" value="1"/>
</dbReference>
<comment type="subunit">
    <text evidence="7">The glycine cleavage system is composed of four proteins: P, T, L and H.</text>
</comment>
<dbReference type="SUPFAM" id="SSF101790">
    <property type="entry name" value="Aminomethyltransferase beta-barrel domain"/>
    <property type="match status" value="1"/>
</dbReference>
<keyword evidence="12" id="KW-1185">Reference proteome</keyword>
<dbReference type="InterPro" id="IPR028896">
    <property type="entry name" value="GcvT/YgfZ/DmdA"/>
</dbReference>